<feature type="compositionally biased region" description="Low complexity" evidence="2">
    <location>
        <begin position="1058"/>
        <end position="1071"/>
    </location>
</feature>
<organism evidence="5 6">
    <name type="scientific">Streptomyces beihaiensis</name>
    <dbReference type="NCBI Taxonomy" id="2984495"/>
    <lineage>
        <taxon>Bacteria</taxon>
        <taxon>Bacillati</taxon>
        <taxon>Actinomycetota</taxon>
        <taxon>Actinomycetes</taxon>
        <taxon>Kitasatosporales</taxon>
        <taxon>Streptomycetaceae</taxon>
        <taxon>Streptomyces</taxon>
    </lineage>
</organism>
<feature type="region of interest" description="Disordered" evidence="2">
    <location>
        <begin position="905"/>
        <end position="947"/>
    </location>
</feature>
<dbReference type="Proteomes" id="UP001163064">
    <property type="component" value="Unassembled WGS sequence"/>
</dbReference>
<evidence type="ECO:0000256" key="1">
    <source>
        <dbReference type="ARBA" id="ARBA00022737"/>
    </source>
</evidence>
<dbReference type="EMBL" id="JAPHNL010000002">
    <property type="protein sequence ID" value="MCX3058345.1"/>
    <property type="molecule type" value="Genomic_DNA"/>
</dbReference>
<dbReference type="Pfam" id="PF05593">
    <property type="entry name" value="RHS_repeat"/>
    <property type="match status" value="1"/>
</dbReference>
<feature type="compositionally biased region" description="Low complexity" evidence="2">
    <location>
        <begin position="227"/>
        <end position="262"/>
    </location>
</feature>
<feature type="region of interest" description="Disordered" evidence="2">
    <location>
        <begin position="1058"/>
        <end position="1079"/>
    </location>
</feature>
<feature type="chain" id="PRO_5046586153" description="Teneurin-like YD-shell domain-containing protein" evidence="3">
    <location>
        <begin position="40"/>
        <end position="2190"/>
    </location>
</feature>
<feature type="compositionally biased region" description="Polar residues" evidence="2">
    <location>
        <begin position="287"/>
        <end position="300"/>
    </location>
</feature>
<dbReference type="Gene3D" id="2.180.10.10">
    <property type="entry name" value="RHS repeat-associated core"/>
    <property type="match status" value="2"/>
</dbReference>
<name>A0ABT3TQF0_9ACTN</name>
<evidence type="ECO:0000313" key="6">
    <source>
        <dbReference type="Proteomes" id="UP001163064"/>
    </source>
</evidence>
<dbReference type="InterPro" id="IPR022385">
    <property type="entry name" value="Rhs_assc_core"/>
</dbReference>
<feature type="region of interest" description="Disordered" evidence="2">
    <location>
        <begin position="48"/>
        <end position="92"/>
    </location>
</feature>
<dbReference type="InterPro" id="IPR031325">
    <property type="entry name" value="RHS_repeat"/>
</dbReference>
<reference evidence="5" key="1">
    <citation type="submission" date="2022-10" db="EMBL/GenBank/DDBJ databases">
        <title>Streptomyces beihaiensis sp. nov., a chitin degrading actinobacterium, isolated from shrimp pond soil.</title>
        <authorList>
            <person name="Xie J."/>
            <person name="Shen N."/>
        </authorList>
    </citation>
    <scope>NUCLEOTIDE SEQUENCE</scope>
    <source>
        <strain evidence="5">GXMU-J5</strain>
    </source>
</reference>
<protein>
    <recommendedName>
        <fullName evidence="4">Teneurin-like YD-shell domain-containing protein</fullName>
    </recommendedName>
</protein>
<feature type="signal peptide" evidence="3">
    <location>
        <begin position="1"/>
        <end position="39"/>
    </location>
</feature>
<feature type="compositionally biased region" description="Basic and acidic residues" evidence="2">
    <location>
        <begin position="925"/>
        <end position="945"/>
    </location>
</feature>
<keyword evidence="6" id="KW-1185">Reference proteome</keyword>
<comment type="caution">
    <text evidence="5">The sequence shown here is derived from an EMBL/GenBank/DDBJ whole genome shotgun (WGS) entry which is preliminary data.</text>
</comment>
<dbReference type="InterPro" id="IPR056823">
    <property type="entry name" value="TEN-like_YD-shell"/>
</dbReference>
<proteinExistence type="predicted"/>
<feature type="compositionally biased region" description="Polar residues" evidence="2">
    <location>
        <begin position="655"/>
        <end position="667"/>
    </location>
</feature>
<dbReference type="Pfam" id="PF25023">
    <property type="entry name" value="TEN_YD-shell"/>
    <property type="match status" value="1"/>
</dbReference>
<evidence type="ECO:0000256" key="3">
    <source>
        <dbReference type="SAM" id="SignalP"/>
    </source>
</evidence>
<evidence type="ECO:0000256" key="2">
    <source>
        <dbReference type="SAM" id="MobiDB-lite"/>
    </source>
</evidence>
<dbReference type="RefSeq" id="WP_266595286.1">
    <property type="nucleotide sequence ID" value="NZ_JAPHNL010000002.1"/>
</dbReference>
<keyword evidence="3" id="KW-0732">Signal</keyword>
<dbReference type="NCBIfam" id="TIGR01643">
    <property type="entry name" value="YD_repeat_2x"/>
    <property type="match status" value="2"/>
</dbReference>
<dbReference type="NCBIfam" id="TIGR03696">
    <property type="entry name" value="Rhs_assc_core"/>
    <property type="match status" value="1"/>
</dbReference>
<feature type="region of interest" description="Disordered" evidence="2">
    <location>
        <begin position="220"/>
        <end position="300"/>
    </location>
</feature>
<feature type="compositionally biased region" description="Basic residues" evidence="2">
    <location>
        <begin position="48"/>
        <end position="57"/>
    </location>
</feature>
<keyword evidence="1" id="KW-0677">Repeat</keyword>
<evidence type="ECO:0000259" key="4">
    <source>
        <dbReference type="Pfam" id="PF25023"/>
    </source>
</evidence>
<accession>A0ABT3TQF0</accession>
<sequence length="2190" mass="231862">MSDGRPGRGTARRIWNRTKRGALPRVLVVLALSATSLSAGIEAASAVTHRHPPKTAHAKPVSVSPVTSHYHRLKPPPTHRLPKTRWPSGSATVTLPASATTASVRAGKLPVWLADAPGKQAGANKRSADGTATTADATTTVRILPQSAANAVGVHGVLVELAPGRHTGPMRMTLSYKAFEGAFGADWSGRLGLSLLPACALTTPDRGACRVHTPLATRNNARTDRLTATLPAAKTSKSASTTDSRSTSTSTSTSTGATSSSTMQPMLLAAASTTSSSGSGGGDFDRTSLSPSGKWQAGGSSDSFTWSYPINTPAVPGGLGPNLSFGYDSQSVDGLTSSTNNQASVVGDGFSLGQSFIERAYQSCRQNPSGTTKTWDNCWSAKNQITLSLNGKSSTLIKDDTTGAWHPLADGNEKVEHLTGATNGAHNGEYWRVTTDDGTQYTFGLDRLPGYAGGDATTDSVLTEPVYATTSGQPCYNTTFANSWCQQAYRWNLDYVTDTHGDTVSYFYTRHTAYYARDLGTTANTPYTRDATLAKIEYGQRAGSVYSTSPAAQVLFTYNGRCNTSSTGCATSTLSSSTATDWPDVPYDLHCAQNASCSVNSPTFWSEEELTGIQTQALVGSTEEDVDKWAMTYSFPATGDSTTPSLWLDSITRTGQDTSAGGSSSPVTLPPVTFSGTPLSNRVNTTDGYAPITRYRLNKIETETGELINVGYSSPDCATGTPSDPSQNTKRCYPSYWTPSGTTSPIEDWFNKFIVTGVTEQDPTGGGVNDTITTHYTPVGSPAWHYDDNPLTLSSQRTWNQWRGYQGMKVTTGTSPDPVTETDYTYFRGMDGDTLPNSGTRSVSISDSRGDTAVTDLNQYAGDLYETITYNGSGSGKIVTDTITDPWTSTATATHALSGSLPSQQAFHTGASKERAYTPLASGSTREKETKYSHDSRGRVTRTDDLGDPTVSTDDLCTTTSYADNTSAWILDTADETLTVSQKCSVTPTFPGDAVSDTRTYFDGSTTFGAAPTKGDTTMVKQAGSYSGSTPVWITQSTTTVDEYGRAKTATDADNRTTTTAYTPATGAEPTSIQDTDPLGHATTTAYDARRELPVKITDPAGYVTSGQYDALGRTTAKFAPGISNAVAEYTYSLSNSAPSTATTKILNNDGSTYRISESLYDALLRERETQTATEDGGRDVTDTVYNTDGWTAKTTGAYYTTGSPSGTLVQAQDGDIPSETGYAYDGAGRKTTATSYALGSATWHTSYIYGGDFTTTVPPAGATATTTLTDVRGRTTDLYEYHKGAAADPVNDPASDYSDTHYTYYPSGKQATVKDAAGNTWSWTYDLLGRQTSASDPDTGKATSTYDNAGQLLTLTDARNKQTTYTYDNDGRKKATYDTTGGALPSSGNQTGAWTYDTIKKGYPTADTAYQHGTSSPSVTHQILGYTGMGKVAASRESLANLPSDEAALAPSGGYLTSYSYNMIGQVATQQDSAAGGLPTETVATGYDNYGQPTSLNSTGTTAWPYADAIGYDEYGKVLQYTLGGSGNWADLTLTYDPQTGALTDTKTTDSTSTTVVDDTHYTYGGGSVSKGSGLVTATTDQQNGAAVTDTQCYTYDYATRLSGAWTATDNCAATPTTGASSTVGGPNPYWTTWTYNAAGDRHTETDHDTSGTTTNDVTTTYTYPAQGSATDQPHTLTSTQRSDQSWSHTYTYDASGDVTAMPGGTNGKHLTWDDAGHLAQIDDNGSTTGYLYDTSGSLVLRTGPSQATLIVGDEQITEDLSTHALSGTRYYSVAGATIAERSSSGHIQYLIPDRQGTDSLAVDAQSQAVTRRQFTPFGATRGTAPTTWPGDMGYVGGTNDPTTGLENLGAREYDPTTGRFLSADPELETNDPKQLAGYDYAGNDPVTSSDPTGLESCYPHYCSGNNGTYGDYHSEQDPASDNYKGSSHYCDTHKCGGSTGQHSSPVHTKKHQSTGGCDASCQQALRALLMHKWKDDSNEKNIHAALAAQLRNYVLAVAGNTHPCQEGASVASGTMAACDQLGGNSPQLSWTDLLKLWAGGKGANVPFDAGSPLTQKLAGDKHNVAILQGLMKQIEADGFSTDISALGKQDDYVDGKNLGEKIVNLPKDLTGMATNGHHGTGVPDAFTGGYDEVYQVINVSPKKRSFTVAFAAFNDTGTASLTHLFPDTKQGFGGASVYQTYYWTMEVG</sequence>
<gene>
    <name evidence="5" type="ORF">OFY01_00865</name>
</gene>
<feature type="region of interest" description="Disordered" evidence="2">
    <location>
        <begin position="655"/>
        <end position="680"/>
    </location>
</feature>
<dbReference type="PANTHER" id="PTHR32305">
    <property type="match status" value="1"/>
</dbReference>
<feature type="domain" description="Teneurin-like YD-shell" evidence="4">
    <location>
        <begin position="1656"/>
        <end position="1888"/>
    </location>
</feature>
<dbReference type="PANTHER" id="PTHR32305:SF17">
    <property type="entry name" value="TRNA NUCLEASE WAPA"/>
    <property type="match status" value="1"/>
</dbReference>
<evidence type="ECO:0000313" key="5">
    <source>
        <dbReference type="EMBL" id="MCX3058345.1"/>
    </source>
</evidence>
<feature type="region of interest" description="Disordered" evidence="2">
    <location>
        <begin position="1365"/>
        <end position="1385"/>
    </location>
</feature>
<dbReference type="InterPro" id="IPR050708">
    <property type="entry name" value="T6SS_VgrG/RHS"/>
</dbReference>
<dbReference type="InterPro" id="IPR006530">
    <property type="entry name" value="YD"/>
</dbReference>